<evidence type="ECO:0000313" key="2">
    <source>
        <dbReference type="EMBL" id="KAJ7681194.1"/>
    </source>
</evidence>
<protein>
    <recommendedName>
        <fullName evidence="4">F-box domain-containing protein</fullName>
    </recommendedName>
</protein>
<dbReference type="Proteomes" id="UP001221757">
    <property type="component" value="Unassembled WGS sequence"/>
</dbReference>
<feature type="region of interest" description="Disordered" evidence="1">
    <location>
        <begin position="1"/>
        <end position="22"/>
    </location>
</feature>
<dbReference type="Gene3D" id="3.80.10.10">
    <property type="entry name" value="Ribonuclease Inhibitor"/>
    <property type="match status" value="1"/>
</dbReference>
<sequence length="586" mass="66411">MVLEPTSNPTPPQKVAEAESTVPTMPGSRIQREIAALEKEIAWHYAQIAVLKAKRNALPPICSLPNELLCRIFTIYAVDSDSLFGLKWVKQIMYVCHRWHNLAVATQPLWSFIQLGWGRRRIPRFYKQLERSGAAPITLRIEVFEGYYTPAIVENAGRIQAVELRGEAKNIYDFIRSLPHHDFPILSSLNLDSSHKRDELPEGVVEALPEAVFDGRMPRLQELVLRSIAIPWRSLRGLTMLCLTDCGDTASLPHTFAVVLEMLDACPQLRTLELEQAMPPPLLDIHYPTVDLAALAWIRLHDDADTCATLLNHLHFPPTTSVHVFPYGVRAGPDVSDLLIPIRKHLRAPAAPTAHLVHIEGTVSPDRSHYTTSLFCDTSPHDPLHTSTERCSFSINSHPANEGELRRIMTKIFKAIPVDSITHLDARSMTMTAHSWKAALKLLPALQVVYLTNLDDAAASLFGALAQVEQLDREHRTFPFIRRIHIRIISRAQEEENFATLLIAPLQTYLQAAFDNGYALERLNFEDREWCLSKHEHELDQLFPLIGGSMVWNEVVYDPAERHADREAWEVERRELEIKYGIAESN</sequence>
<accession>A0AAD7GE91</accession>
<proteinExistence type="predicted"/>
<evidence type="ECO:0000256" key="1">
    <source>
        <dbReference type="SAM" id="MobiDB-lite"/>
    </source>
</evidence>
<keyword evidence="3" id="KW-1185">Reference proteome</keyword>
<organism evidence="2 3">
    <name type="scientific">Mycena rosella</name>
    <name type="common">Pink bonnet</name>
    <name type="synonym">Agaricus rosellus</name>
    <dbReference type="NCBI Taxonomy" id="1033263"/>
    <lineage>
        <taxon>Eukaryota</taxon>
        <taxon>Fungi</taxon>
        <taxon>Dikarya</taxon>
        <taxon>Basidiomycota</taxon>
        <taxon>Agaricomycotina</taxon>
        <taxon>Agaricomycetes</taxon>
        <taxon>Agaricomycetidae</taxon>
        <taxon>Agaricales</taxon>
        <taxon>Marasmiineae</taxon>
        <taxon>Mycenaceae</taxon>
        <taxon>Mycena</taxon>
    </lineage>
</organism>
<dbReference type="SUPFAM" id="SSF52047">
    <property type="entry name" value="RNI-like"/>
    <property type="match status" value="1"/>
</dbReference>
<gene>
    <name evidence="2" type="ORF">B0H17DRAFT_1076706</name>
</gene>
<reference evidence="2" key="1">
    <citation type="submission" date="2023-03" db="EMBL/GenBank/DDBJ databases">
        <title>Massive genome expansion in bonnet fungi (Mycena s.s.) driven by repeated elements and novel gene families across ecological guilds.</title>
        <authorList>
            <consortium name="Lawrence Berkeley National Laboratory"/>
            <person name="Harder C.B."/>
            <person name="Miyauchi S."/>
            <person name="Viragh M."/>
            <person name="Kuo A."/>
            <person name="Thoen E."/>
            <person name="Andreopoulos B."/>
            <person name="Lu D."/>
            <person name="Skrede I."/>
            <person name="Drula E."/>
            <person name="Henrissat B."/>
            <person name="Morin E."/>
            <person name="Kohler A."/>
            <person name="Barry K."/>
            <person name="LaButti K."/>
            <person name="Morin E."/>
            <person name="Salamov A."/>
            <person name="Lipzen A."/>
            <person name="Mereny Z."/>
            <person name="Hegedus B."/>
            <person name="Baldrian P."/>
            <person name="Stursova M."/>
            <person name="Weitz H."/>
            <person name="Taylor A."/>
            <person name="Grigoriev I.V."/>
            <person name="Nagy L.G."/>
            <person name="Martin F."/>
            <person name="Kauserud H."/>
        </authorList>
    </citation>
    <scope>NUCLEOTIDE SEQUENCE</scope>
    <source>
        <strain evidence="2">CBHHK067</strain>
    </source>
</reference>
<evidence type="ECO:0000313" key="3">
    <source>
        <dbReference type="Proteomes" id="UP001221757"/>
    </source>
</evidence>
<dbReference type="EMBL" id="JARKIE010000121">
    <property type="protein sequence ID" value="KAJ7681194.1"/>
    <property type="molecule type" value="Genomic_DNA"/>
</dbReference>
<name>A0AAD7GE91_MYCRO</name>
<dbReference type="InterPro" id="IPR032675">
    <property type="entry name" value="LRR_dom_sf"/>
</dbReference>
<dbReference type="AlphaFoldDB" id="A0AAD7GE91"/>
<evidence type="ECO:0008006" key="4">
    <source>
        <dbReference type="Google" id="ProtNLM"/>
    </source>
</evidence>
<comment type="caution">
    <text evidence="2">The sequence shown here is derived from an EMBL/GenBank/DDBJ whole genome shotgun (WGS) entry which is preliminary data.</text>
</comment>